<reference evidence="2 3" key="1">
    <citation type="journal article" date="2023" name="Arcadia Sci">
        <title>De novo assembly of a long-read Amblyomma americanum tick genome.</title>
        <authorList>
            <person name="Chou S."/>
            <person name="Poskanzer K.E."/>
            <person name="Rollins M."/>
            <person name="Thuy-Boun P.S."/>
        </authorList>
    </citation>
    <scope>NUCLEOTIDE SEQUENCE [LARGE SCALE GENOMIC DNA]</scope>
    <source>
        <strain evidence="2">F_SG_1</strain>
        <tissue evidence="2">Salivary glands</tissue>
    </source>
</reference>
<accession>A0AAQ4EWH1</accession>
<gene>
    <name evidence="2" type="ORF">V5799_019593</name>
</gene>
<feature type="region of interest" description="Disordered" evidence="1">
    <location>
        <begin position="39"/>
        <end position="130"/>
    </location>
</feature>
<dbReference type="EMBL" id="JARKHS020010211">
    <property type="protein sequence ID" value="KAK8779067.1"/>
    <property type="molecule type" value="Genomic_DNA"/>
</dbReference>
<feature type="compositionally biased region" description="Low complexity" evidence="1">
    <location>
        <begin position="114"/>
        <end position="125"/>
    </location>
</feature>
<protein>
    <submittedName>
        <fullName evidence="2">Uncharacterized protein</fullName>
    </submittedName>
</protein>
<evidence type="ECO:0000313" key="3">
    <source>
        <dbReference type="Proteomes" id="UP001321473"/>
    </source>
</evidence>
<dbReference type="Proteomes" id="UP001321473">
    <property type="component" value="Unassembled WGS sequence"/>
</dbReference>
<name>A0AAQ4EWH1_AMBAM</name>
<feature type="compositionally biased region" description="Polar residues" evidence="1">
    <location>
        <begin position="43"/>
        <end position="57"/>
    </location>
</feature>
<feature type="compositionally biased region" description="Basic and acidic residues" evidence="1">
    <location>
        <begin position="82"/>
        <end position="93"/>
    </location>
</feature>
<comment type="caution">
    <text evidence="2">The sequence shown here is derived from an EMBL/GenBank/DDBJ whole genome shotgun (WGS) entry which is preliminary data.</text>
</comment>
<feature type="region of interest" description="Disordered" evidence="1">
    <location>
        <begin position="1"/>
        <end position="23"/>
    </location>
</feature>
<organism evidence="2 3">
    <name type="scientific">Amblyomma americanum</name>
    <name type="common">Lone star tick</name>
    <dbReference type="NCBI Taxonomy" id="6943"/>
    <lineage>
        <taxon>Eukaryota</taxon>
        <taxon>Metazoa</taxon>
        <taxon>Ecdysozoa</taxon>
        <taxon>Arthropoda</taxon>
        <taxon>Chelicerata</taxon>
        <taxon>Arachnida</taxon>
        <taxon>Acari</taxon>
        <taxon>Parasitiformes</taxon>
        <taxon>Ixodida</taxon>
        <taxon>Ixodoidea</taxon>
        <taxon>Ixodidae</taxon>
        <taxon>Amblyomminae</taxon>
        <taxon>Amblyomma</taxon>
    </lineage>
</organism>
<dbReference type="AlphaFoldDB" id="A0AAQ4EWH1"/>
<evidence type="ECO:0000313" key="2">
    <source>
        <dbReference type="EMBL" id="KAK8779067.1"/>
    </source>
</evidence>
<keyword evidence="3" id="KW-1185">Reference proteome</keyword>
<evidence type="ECO:0000256" key="1">
    <source>
        <dbReference type="SAM" id="MobiDB-lite"/>
    </source>
</evidence>
<sequence>MPRSTAGTWPWREQEDWLGTQPEKRCQAEVRAVFSATARFREQSSASPEVQGSGRAQSGSRPPSRLLRRGKMAASHTSCRAPRREQSLDRLRNDNVQLRGQVRNKKKRHGNPISGSRTAARMSSRARQEIHSEKTAFKGCENTSFLVS</sequence>
<proteinExistence type="predicted"/>